<dbReference type="AlphaFoldDB" id="A0A2T4UFJ1"/>
<evidence type="ECO:0000256" key="1">
    <source>
        <dbReference type="ARBA" id="ARBA00022763"/>
    </source>
</evidence>
<dbReference type="EMBL" id="PYYB01000002">
    <property type="protein sequence ID" value="PTL56555.1"/>
    <property type="molecule type" value="Genomic_DNA"/>
</dbReference>
<dbReference type="Gene3D" id="1.10.340.30">
    <property type="entry name" value="Hypothetical protein, domain 2"/>
    <property type="match status" value="1"/>
</dbReference>
<dbReference type="GO" id="GO:0032131">
    <property type="term" value="F:alkylated DNA binding"/>
    <property type="evidence" value="ECO:0007669"/>
    <property type="project" value="TreeGrafter"/>
</dbReference>
<accession>A0A2T4UFJ1</accession>
<protein>
    <recommendedName>
        <fullName evidence="5">DNA-3-methyladenine glycosylase 2 family protein</fullName>
    </recommendedName>
</protein>
<dbReference type="GO" id="GO:0008725">
    <property type="term" value="F:DNA-3-methyladenine glycosylase activity"/>
    <property type="evidence" value="ECO:0007669"/>
    <property type="project" value="TreeGrafter"/>
</dbReference>
<organism evidence="3 4">
    <name type="scientific">Paraconexibacter algicola</name>
    <dbReference type="NCBI Taxonomy" id="2133960"/>
    <lineage>
        <taxon>Bacteria</taxon>
        <taxon>Bacillati</taxon>
        <taxon>Actinomycetota</taxon>
        <taxon>Thermoleophilia</taxon>
        <taxon>Solirubrobacterales</taxon>
        <taxon>Paraconexibacteraceae</taxon>
        <taxon>Paraconexibacter</taxon>
    </lineage>
</organism>
<evidence type="ECO:0008006" key="5">
    <source>
        <dbReference type="Google" id="ProtNLM"/>
    </source>
</evidence>
<keyword evidence="1" id="KW-0227">DNA damage</keyword>
<reference evidence="3 4" key="1">
    <citation type="submission" date="2018-03" db="EMBL/GenBank/DDBJ databases">
        <title>Aquarubrobacter algicola gen. nov., sp. nov., a novel actinobacterium isolated from shallow eutrophic lake during the end of cyanobacterial harmful algal blooms.</title>
        <authorList>
            <person name="Chun S.J."/>
        </authorList>
    </citation>
    <scope>NUCLEOTIDE SEQUENCE [LARGE SCALE GENOMIC DNA]</scope>
    <source>
        <strain evidence="3 4">Seoho-28</strain>
    </source>
</reference>
<dbReference type="InterPro" id="IPR011257">
    <property type="entry name" value="DNA_glycosylase"/>
</dbReference>
<dbReference type="Gene3D" id="1.10.1670.40">
    <property type="match status" value="1"/>
</dbReference>
<evidence type="ECO:0000256" key="2">
    <source>
        <dbReference type="ARBA" id="ARBA00023204"/>
    </source>
</evidence>
<dbReference type="GO" id="GO:0006307">
    <property type="term" value="P:DNA alkylation repair"/>
    <property type="evidence" value="ECO:0007669"/>
    <property type="project" value="TreeGrafter"/>
</dbReference>
<name>A0A2T4UFJ1_9ACTN</name>
<dbReference type="GO" id="GO:0043916">
    <property type="term" value="F:DNA-7-methylguanine glycosylase activity"/>
    <property type="evidence" value="ECO:0007669"/>
    <property type="project" value="TreeGrafter"/>
</dbReference>
<comment type="caution">
    <text evidence="3">The sequence shown here is derived from an EMBL/GenBank/DDBJ whole genome shotgun (WGS) entry which is preliminary data.</text>
</comment>
<dbReference type="PANTHER" id="PTHR43003">
    <property type="entry name" value="DNA-3-METHYLADENINE GLYCOSYLASE"/>
    <property type="match status" value="1"/>
</dbReference>
<dbReference type="Proteomes" id="UP000240739">
    <property type="component" value="Unassembled WGS sequence"/>
</dbReference>
<gene>
    <name evidence="3" type="ORF">C7Y72_16535</name>
</gene>
<dbReference type="PANTHER" id="PTHR43003:SF5">
    <property type="entry name" value="DNA-3-METHYLADENINE GLYCOSYLASE"/>
    <property type="match status" value="1"/>
</dbReference>
<proteinExistence type="predicted"/>
<evidence type="ECO:0000313" key="4">
    <source>
        <dbReference type="Proteomes" id="UP000240739"/>
    </source>
</evidence>
<keyword evidence="2" id="KW-0234">DNA repair</keyword>
<sequence length="302" mass="32884">MSAAVPVEVRAEVRPAWPVRLPGGGMDGLALRRGDVWLRLVHVGPSAVELRAAQPEPGRLVLGARARRRADAEHGLERLRFALGVDDDLADFHARFRDDPVIGASVRRRPWLRARRRPVAFEALAWAVTEQLIEYDRAVRIQRRIVRAHGRPAPAWAWPGLRDAPSARTVAGLSPARLQSYDLAAGRALALVRVAREVADGRVDLDDPDHERGWARLRAIPGIGAWTVEVLALLGQGRDDVVPAGDLGFLKALGALTSGGDPRARVTEEEVRAHMARYDPWAGLAGVHLLHVLTSGPKALAA</sequence>
<dbReference type="GO" id="GO:0006285">
    <property type="term" value="P:base-excision repair, AP site formation"/>
    <property type="evidence" value="ECO:0007669"/>
    <property type="project" value="TreeGrafter"/>
</dbReference>
<evidence type="ECO:0000313" key="3">
    <source>
        <dbReference type="EMBL" id="PTL56555.1"/>
    </source>
</evidence>
<dbReference type="SUPFAM" id="SSF48150">
    <property type="entry name" value="DNA-glycosylase"/>
    <property type="match status" value="1"/>
</dbReference>
<dbReference type="OrthoDB" id="9811249at2"/>
<dbReference type="RefSeq" id="WP_107570274.1">
    <property type="nucleotide sequence ID" value="NZ_PYYB01000002.1"/>
</dbReference>
<dbReference type="GO" id="GO:0032993">
    <property type="term" value="C:protein-DNA complex"/>
    <property type="evidence" value="ECO:0007669"/>
    <property type="project" value="TreeGrafter"/>
</dbReference>
<dbReference type="InterPro" id="IPR051912">
    <property type="entry name" value="Alkylbase_DNA_Glycosylase/TA"/>
</dbReference>
<keyword evidence="4" id="KW-1185">Reference proteome</keyword>